<evidence type="ECO:0000256" key="1">
    <source>
        <dbReference type="ARBA" id="ARBA00023157"/>
    </source>
</evidence>
<comment type="caution">
    <text evidence="2">Lacks conserved residue(s) required for the propagation of feature annotation.</text>
</comment>
<organism evidence="3 4">
    <name type="scientific">Lepeophtheirus salmonis</name>
    <name type="common">Salmon louse</name>
    <name type="synonym">Caligus salmonis</name>
    <dbReference type="NCBI Taxonomy" id="72036"/>
    <lineage>
        <taxon>Eukaryota</taxon>
        <taxon>Metazoa</taxon>
        <taxon>Ecdysozoa</taxon>
        <taxon>Arthropoda</taxon>
        <taxon>Crustacea</taxon>
        <taxon>Multicrustacea</taxon>
        <taxon>Hexanauplia</taxon>
        <taxon>Copepoda</taxon>
        <taxon>Siphonostomatoida</taxon>
        <taxon>Caligidae</taxon>
        <taxon>Lepeophtheirus</taxon>
    </lineage>
</organism>
<dbReference type="InterPro" id="IPR000859">
    <property type="entry name" value="CUB_dom"/>
</dbReference>
<keyword evidence="4" id="KW-1185">Reference proteome</keyword>
<dbReference type="Proteomes" id="UP000675881">
    <property type="component" value="Chromosome 6"/>
</dbReference>
<dbReference type="PANTHER" id="PTHR33236:SF11">
    <property type="entry name" value="CUB DOMAIN-CONTAINING PROTEIN"/>
    <property type="match status" value="1"/>
</dbReference>
<dbReference type="PROSITE" id="PS01180">
    <property type="entry name" value="CUB"/>
    <property type="match status" value="1"/>
</dbReference>
<dbReference type="InterPro" id="IPR058698">
    <property type="entry name" value="CUB_metazoa"/>
</dbReference>
<dbReference type="AlphaFoldDB" id="A0A7R8CZ15"/>
<name>A0A7R8CZ15_LEPSM</name>
<dbReference type="PANTHER" id="PTHR33236">
    <property type="entry name" value="INTRAFLAGELLAR TRANSPORT PROTEIN 122 FAMILY PROTEIN-RELATED"/>
    <property type="match status" value="1"/>
</dbReference>
<dbReference type="EMBL" id="HG994585">
    <property type="protein sequence ID" value="CAF2973093.1"/>
    <property type="molecule type" value="Genomic_DNA"/>
</dbReference>
<dbReference type="OrthoDB" id="6344756at2759"/>
<sequence>MASKLFKDASFVFLMVWIGVLKIGESMEISSERGERLIFNIVKFQNLPCGTTTNTGTCYTADECASRGGTAGGACASGYGTCCMFTADCGGTITENSTLLEISSRTTDCTYTICRCSDNVCRIRLDFMVNFFVLSGPTVSTDGANQGDCNTDSFSLTSSQGASPVICGFNSGQHIIVEADQGCNTALFNIDGGSTMVTRMWNINVTQFLCGDEFGGPPGCLQFFTSNTGVVKSFNYNTVATSNHLSNQDYNVCFRRQEGNCRICYSSFKVGIKQTFGLSKSTNKLTASGVDTDCTEDFIEIPGATQVTIKKVTKIVVSVNKNCGRFLDTNRLKTLPQTICSFSVPFRFRFKTDANEFIQVGKGPDLNEAKGDPSGLLGFKLFFEQKACV</sequence>
<evidence type="ECO:0000313" key="4">
    <source>
        <dbReference type="Proteomes" id="UP000675881"/>
    </source>
</evidence>
<evidence type="ECO:0000256" key="2">
    <source>
        <dbReference type="PROSITE-ProRule" id="PRU00059"/>
    </source>
</evidence>
<accession>A0A7R8CZ15</accession>
<proteinExistence type="predicted"/>
<dbReference type="Pfam" id="PF26080">
    <property type="entry name" value="CUB_animal"/>
    <property type="match status" value="1"/>
</dbReference>
<keyword evidence="1" id="KW-1015">Disulfide bond</keyword>
<reference evidence="3" key="1">
    <citation type="submission" date="2021-02" db="EMBL/GenBank/DDBJ databases">
        <authorList>
            <person name="Bekaert M."/>
        </authorList>
    </citation>
    <scope>NUCLEOTIDE SEQUENCE</scope>
    <source>
        <strain evidence="3">IoA-00</strain>
    </source>
</reference>
<gene>
    <name evidence="3" type="ORF">LSAA_12468</name>
</gene>
<evidence type="ECO:0000313" key="3">
    <source>
        <dbReference type="EMBL" id="CAF2973093.1"/>
    </source>
</evidence>
<protein>
    <submittedName>
        <fullName evidence="3">(salmon louse) hypothetical protein</fullName>
    </submittedName>
</protein>